<reference evidence="1 2" key="1">
    <citation type="submission" date="2019-07" db="EMBL/GenBank/DDBJ databases">
        <title>Whole genome shotgun sequence of Acetobacter nitrogenifigens NBRC 105050.</title>
        <authorList>
            <person name="Hosoyama A."/>
            <person name="Uohara A."/>
            <person name="Ohji S."/>
            <person name="Ichikawa N."/>
        </authorList>
    </citation>
    <scope>NUCLEOTIDE SEQUENCE [LARGE SCALE GENOMIC DNA]</scope>
    <source>
        <strain evidence="1 2">NBRC 105050</strain>
    </source>
</reference>
<organism evidence="1 2">
    <name type="scientific">Acetobacter nitrogenifigens DSM 23921 = NBRC 105050</name>
    <dbReference type="NCBI Taxonomy" id="1120919"/>
    <lineage>
        <taxon>Bacteria</taxon>
        <taxon>Pseudomonadati</taxon>
        <taxon>Pseudomonadota</taxon>
        <taxon>Alphaproteobacteria</taxon>
        <taxon>Acetobacterales</taxon>
        <taxon>Acetobacteraceae</taxon>
        <taxon>Acetobacter</taxon>
    </lineage>
</organism>
<dbReference type="Proteomes" id="UP000321635">
    <property type="component" value="Unassembled WGS sequence"/>
</dbReference>
<dbReference type="AlphaFoldDB" id="A0A511XDT6"/>
<evidence type="ECO:0008006" key="3">
    <source>
        <dbReference type="Google" id="ProtNLM"/>
    </source>
</evidence>
<dbReference type="RefSeq" id="WP_026398660.1">
    <property type="nucleotide sequence ID" value="NZ_AUBI01000015.1"/>
</dbReference>
<evidence type="ECO:0000313" key="1">
    <source>
        <dbReference type="EMBL" id="GEN61124.1"/>
    </source>
</evidence>
<sequence length="203" mass="21822">MSIDVHQSDIKQIVSHSEPLRLELYRIARQRAWTSDDVMFAHLDRAVAWVESDGAGRDVEAVVRHHLSAGQRSIASDADVASVRAYVDAAAVTDLGKLKQQSDDAARAVKHSVDKLNARVAEFHVPPEEIKPVAQRQPASAATLGSLLIARGYAKNGRHAAQLIAGNNVVVEGVHMADLSVEMQISDADVILVRGSAVKGARA</sequence>
<accession>A0A511XDT6</accession>
<dbReference type="OrthoDB" id="9979363at2"/>
<keyword evidence="2" id="KW-1185">Reference proteome</keyword>
<proteinExistence type="predicted"/>
<dbReference type="SUPFAM" id="SSF55174">
    <property type="entry name" value="Alpha-L RNA-binding motif"/>
    <property type="match status" value="1"/>
</dbReference>
<gene>
    <name evidence="1" type="ORF">ANI02nite_30080</name>
</gene>
<evidence type="ECO:0000313" key="2">
    <source>
        <dbReference type="Proteomes" id="UP000321635"/>
    </source>
</evidence>
<name>A0A511XDT6_9PROT</name>
<dbReference type="EMBL" id="BJYF01000026">
    <property type="protein sequence ID" value="GEN61124.1"/>
    <property type="molecule type" value="Genomic_DNA"/>
</dbReference>
<comment type="caution">
    <text evidence="1">The sequence shown here is derived from an EMBL/GenBank/DDBJ whole genome shotgun (WGS) entry which is preliminary data.</text>
</comment>
<protein>
    <recommendedName>
        <fullName evidence="3">RNA-binding S4 domain-containing protein</fullName>
    </recommendedName>
</protein>
<dbReference type="STRING" id="1120919.GCA_000429165_03117"/>